<proteinExistence type="predicted"/>
<dbReference type="AlphaFoldDB" id="A0AAV1CBT2"/>
<keyword evidence="2" id="KW-1185">Reference proteome</keyword>
<name>A0AAV1CBT2_OLDCO</name>
<organism evidence="1 2">
    <name type="scientific">Oldenlandia corymbosa var. corymbosa</name>
    <dbReference type="NCBI Taxonomy" id="529605"/>
    <lineage>
        <taxon>Eukaryota</taxon>
        <taxon>Viridiplantae</taxon>
        <taxon>Streptophyta</taxon>
        <taxon>Embryophyta</taxon>
        <taxon>Tracheophyta</taxon>
        <taxon>Spermatophyta</taxon>
        <taxon>Magnoliopsida</taxon>
        <taxon>eudicotyledons</taxon>
        <taxon>Gunneridae</taxon>
        <taxon>Pentapetalae</taxon>
        <taxon>asterids</taxon>
        <taxon>lamiids</taxon>
        <taxon>Gentianales</taxon>
        <taxon>Rubiaceae</taxon>
        <taxon>Rubioideae</taxon>
        <taxon>Spermacoceae</taxon>
        <taxon>Hedyotis-Oldenlandia complex</taxon>
        <taxon>Oldenlandia</taxon>
    </lineage>
</organism>
<sequence length="274" mass="30956">MWHREIALLKNQFLRFIDLAPVDWLDMSFTHAHIVDGHTVINYKLTMPDSGRMFCIPNACHDMVCFATGSDICLCNPITTQVRILPISISMDEPSNPVVDQMLGFGYIVSKRQYVAVNLTRRVSIQDEDGYIDYSGGEVLCEIFTFRANQINDAIAGLCWRASKNSCPRWVGHAESGFVVGSTMCWLIEDGGTNFVYEETGHLFLKDYARRDNELILGLDFETEKFEIIHPPPGWETNTGKLWDVWINLVDIKGTLCVTDVSRDLCFGDLGTKG</sequence>
<evidence type="ECO:0000313" key="1">
    <source>
        <dbReference type="EMBL" id="CAI9092857.1"/>
    </source>
</evidence>
<reference evidence="1" key="1">
    <citation type="submission" date="2023-03" db="EMBL/GenBank/DDBJ databases">
        <authorList>
            <person name="Julca I."/>
        </authorList>
    </citation>
    <scope>NUCLEOTIDE SEQUENCE</scope>
</reference>
<accession>A0AAV1CBT2</accession>
<evidence type="ECO:0000313" key="2">
    <source>
        <dbReference type="Proteomes" id="UP001161247"/>
    </source>
</evidence>
<dbReference type="Proteomes" id="UP001161247">
    <property type="component" value="Chromosome 2"/>
</dbReference>
<gene>
    <name evidence="1" type="ORF">OLC1_LOCUS4421</name>
</gene>
<dbReference type="EMBL" id="OX459119">
    <property type="protein sequence ID" value="CAI9092857.1"/>
    <property type="molecule type" value="Genomic_DNA"/>
</dbReference>
<protein>
    <submittedName>
        <fullName evidence="1">OLC1v1028199C1</fullName>
    </submittedName>
</protein>